<evidence type="ECO:0000313" key="2">
    <source>
        <dbReference type="Proteomes" id="UP000038830"/>
    </source>
</evidence>
<sequence>MLVWSLVSWAAQRPSVVTSPASLRGVLLRVCDPHRWTQTVQLTRSNGCSVRVYALLFGRDQIHLWVTLAAQGHNVKGIQANCDGGGFSCGGESTFGEYLG</sequence>
<reference evidence="2" key="1">
    <citation type="journal article" date="2015" name="J. Biotechnol.">
        <title>The structure of the Cyberlindnera jadinii genome and its relation to Candida utilis analyzed by the occurrence of single nucleotide polymorphisms.</title>
        <authorList>
            <person name="Rupp O."/>
            <person name="Brinkrolf K."/>
            <person name="Buerth C."/>
            <person name="Kunigo M."/>
            <person name="Schneider J."/>
            <person name="Jaenicke S."/>
            <person name="Goesmann A."/>
            <person name="Puehler A."/>
            <person name="Jaeger K.-E."/>
            <person name="Ernst J.F."/>
        </authorList>
    </citation>
    <scope>NUCLEOTIDE SEQUENCE [LARGE SCALE GENOMIC DNA]</scope>
    <source>
        <strain evidence="2">ATCC 18201 / CBS 1600 / BCRC 20928 / JCM 3617 / NBRC 0987 / NRRL Y-1542</strain>
    </source>
</reference>
<dbReference type="EMBL" id="CDQK01000002">
    <property type="protein sequence ID" value="CEP21605.1"/>
    <property type="molecule type" value="Genomic_DNA"/>
</dbReference>
<accession>A0A0H5C1A0</accession>
<organism evidence="1 2">
    <name type="scientific">Cyberlindnera jadinii (strain ATCC 18201 / CBS 1600 / BCRC 20928 / JCM 3617 / NBRC 0987 / NRRL Y-1542)</name>
    <name type="common">Torula yeast</name>
    <name type="synonym">Candida utilis</name>
    <dbReference type="NCBI Taxonomy" id="983966"/>
    <lineage>
        <taxon>Eukaryota</taxon>
        <taxon>Fungi</taxon>
        <taxon>Dikarya</taxon>
        <taxon>Ascomycota</taxon>
        <taxon>Saccharomycotina</taxon>
        <taxon>Saccharomycetes</taxon>
        <taxon>Phaffomycetales</taxon>
        <taxon>Phaffomycetaceae</taxon>
        <taxon>Cyberlindnera</taxon>
    </lineage>
</organism>
<gene>
    <name evidence="1" type="ORF">BN1211_1736</name>
</gene>
<evidence type="ECO:0000313" key="1">
    <source>
        <dbReference type="EMBL" id="CEP21605.1"/>
    </source>
</evidence>
<name>A0A0H5C1A0_CYBJN</name>
<proteinExistence type="predicted"/>
<dbReference type="Proteomes" id="UP000038830">
    <property type="component" value="Unassembled WGS sequence"/>
</dbReference>
<protein>
    <submittedName>
        <fullName evidence="1">Uncharacterized protein</fullName>
    </submittedName>
</protein>
<dbReference type="AlphaFoldDB" id="A0A0H5C1A0"/>